<feature type="domain" description="OmpA-like" evidence="5">
    <location>
        <begin position="224"/>
        <end position="342"/>
    </location>
</feature>
<dbReference type="CDD" id="cd07185">
    <property type="entry name" value="OmpA_C-like"/>
    <property type="match status" value="1"/>
</dbReference>
<evidence type="ECO:0000256" key="2">
    <source>
        <dbReference type="ARBA" id="ARBA00023136"/>
    </source>
</evidence>
<gene>
    <name evidence="6" type="ORF">VSS37_09940</name>
</gene>
<sequence>MTLRTWAIQLLGLLVLLAILLHALPKLAATVSSGLESSVSRTLHANGLGWASVQAHGRDIVLGGSTLSPEAHQQAVATAKATWFVKSVHDGITPAPVRPYRLNVQKADGKLAISGYFPSDADKQTLSSMIQKSFPGLTVTSDLKTAVGAPEGWLDLTKTLLAETAKLDTAYIGLNDQTLEITGKAPTTAEAESFQKTLQAFSNQHYQINIDLIAADHAKIVCQQKFNELLGTDKIYFETGKAIIEHKSDPLLQKLTDTAIFCAHSKIIIVGHTDDIGSDQDNQALSYHRAQAVKGALFTLGGIPMERLEAIGKGDTEPVGPNDTEAGRAQNRRIEFIVEDMK</sequence>
<dbReference type="InterPro" id="IPR006664">
    <property type="entry name" value="OMP_bac"/>
</dbReference>
<evidence type="ECO:0000259" key="5">
    <source>
        <dbReference type="PROSITE" id="PS51123"/>
    </source>
</evidence>
<dbReference type="SUPFAM" id="SSF103088">
    <property type="entry name" value="OmpA-like"/>
    <property type="match status" value="1"/>
</dbReference>
<dbReference type="PANTHER" id="PTHR30329:SF21">
    <property type="entry name" value="LIPOPROTEIN YIAD-RELATED"/>
    <property type="match status" value="1"/>
</dbReference>
<reference evidence="7" key="1">
    <citation type="submission" date="2023-07" db="EMBL/GenBank/DDBJ databases">
        <title>The carbon used by Thiothrix.</title>
        <authorList>
            <person name="Chen L."/>
        </authorList>
    </citation>
    <scope>NUCLEOTIDE SEQUENCE [LARGE SCALE GENOMIC DNA]</scope>
</reference>
<evidence type="ECO:0000256" key="1">
    <source>
        <dbReference type="ARBA" id="ARBA00004442"/>
    </source>
</evidence>
<dbReference type="EMBL" id="JAYMYJ010000094">
    <property type="protein sequence ID" value="MEB4591298.1"/>
    <property type="molecule type" value="Genomic_DNA"/>
</dbReference>
<dbReference type="PRINTS" id="PR01021">
    <property type="entry name" value="OMPADOMAIN"/>
</dbReference>
<dbReference type="Pfam" id="PF00691">
    <property type="entry name" value="OmpA"/>
    <property type="match status" value="1"/>
</dbReference>
<dbReference type="InterPro" id="IPR007055">
    <property type="entry name" value="BON_dom"/>
</dbReference>
<dbReference type="InterPro" id="IPR050330">
    <property type="entry name" value="Bact_OuterMem_StrucFunc"/>
</dbReference>
<comment type="caution">
    <text evidence="6">The sequence shown here is derived from an EMBL/GenBank/DDBJ whole genome shotgun (WGS) entry which is preliminary data.</text>
</comment>
<evidence type="ECO:0000256" key="3">
    <source>
        <dbReference type="ARBA" id="ARBA00023237"/>
    </source>
</evidence>
<dbReference type="Proteomes" id="UP001308005">
    <property type="component" value="Unassembled WGS sequence"/>
</dbReference>
<comment type="subcellular location">
    <subcellularLocation>
        <location evidence="1">Cell outer membrane</location>
    </subcellularLocation>
</comment>
<dbReference type="Gene3D" id="3.30.1330.60">
    <property type="entry name" value="OmpA-like domain"/>
    <property type="match status" value="1"/>
</dbReference>
<dbReference type="InterPro" id="IPR036737">
    <property type="entry name" value="OmpA-like_sf"/>
</dbReference>
<reference evidence="6 7" key="2">
    <citation type="submission" date="2024-01" db="EMBL/GenBank/DDBJ databases">
        <authorList>
            <person name="Xie X."/>
        </authorList>
    </citation>
    <scope>NUCLEOTIDE SEQUENCE [LARGE SCALE GENOMIC DNA]</scope>
    <source>
        <strain evidence="6">SCUT-1</strain>
    </source>
</reference>
<organism evidence="6 7">
    <name type="scientific">Candidatus Thiothrix phosphatis</name>
    <dbReference type="NCBI Taxonomy" id="3112415"/>
    <lineage>
        <taxon>Bacteria</taxon>
        <taxon>Pseudomonadati</taxon>
        <taxon>Pseudomonadota</taxon>
        <taxon>Gammaproteobacteria</taxon>
        <taxon>Thiotrichales</taxon>
        <taxon>Thiotrichaceae</taxon>
        <taxon>Thiothrix</taxon>
    </lineage>
</organism>
<keyword evidence="2 4" id="KW-0472">Membrane</keyword>
<dbReference type="Pfam" id="PF04972">
    <property type="entry name" value="BON"/>
    <property type="match status" value="1"/>
</dbReference>
<protein>
    <submittedName>
        <fullName evidence="6">OmpA family protein</fullName>
    </submittedName>
</protein>
<dbReference type="InterPro" id="IPR006665">
    <property type="entry name" value="OmpA-like"/>
</dbReference>
<proteinExistence type="predicted"/>
<dbReference type="Gene3D" id="3.40.1520.20">
    <property type="match status" value="1"/>
</dbReference>
<keyword evidence="3" id="KW-0998">Cell outer membrane</keyword>
<dbReference type="PANTHER" id="PTHR30329">
    <property type="entry name" value="STATOR ELEMENT OF FLAGELLAR MOTOR COMPLEX"/>
    <property type="match status" value="1"/>
</dbReference>
<evidence type="ECO:0000256" key="4">
    <source>
        <dbReference type="PROSITE-ProRule" id="PRU00473"/>
    </source>
</evidence>
<dbReference type="PROSITE" id="PS51123">
    <property type="entry name" value="OMPA_2"/>
    <property type="match status" value="1"/>
</dbReference>
<evidence type="ECO:0000313" key="7">
    <source>
        <dbReference type="Proteomes" id="UP001308005"/>
    </source>
</evidence>
<dbReference type="RefSeq" id="WP_324694799.1">
    <property type="nucleotide sequence ID" value="NZ_JAYMYJ010000094.1"/>
</dbReference>
<name>A0ABU6CWW6_9GAMM</name>
<evidence type="ECO:0000313" key="6">
    <source>
        <dbReference type="EMBL" id="MEB4591298.1"/>
    </source>
</evidence>
<keyword evidence="7" id="KW-1185">Reference proteome</keyword>
<accession>A0ABU6CWW6</accession>